<comment type="caution">
    <text evidence="1">The sequence shown here is derived from an EMBL/GenBank/DDBJ whole genome shotgun (WGS) entry which is preliminary data.</text>
</comment>
<protein>
    <submittedName>
        <fullName evidence="1">Uncharacterized protein</fullName>
    </submittedName>
</protein>
<sequence length="246" mass="28178">MVLNGLVVEHNKAANTKAVVRRIRKFEQDAIQYSDLENCQKNLSVMEYFKRNTMVTCASANLDRSPGVSKCDILKYVLQLATDQVGQKIEILVALSDNMVHCARSLTLPHHLLGVKSCSKEDWNLGNHYSHRCSSRPIYIFFVCDLQDTIIILNETFEKLILQFRWFIFYDSSSSHDPLMLENLSTLDFRLDSFLQIIDTNDRYNIQEAYKLSDNGSLVKRPAINWNGVGENDRDLQGIQLRVAGV</sequence>
<reference evidence="1" key="1">
    <citation type="submission" date="2021-06" db="EMBL/GenBank/DDBJ databases">
        <authorList>
            <person name="Hodson N. C."/>
            <person name="Mongue J. A."/>
            <person name="Jaron S. K."/>
        </authorList>
    </citation>
    <scope>NUCLEOTIDE SEQUENCE</scope>
</reference>
<evidence type="ECO:0000313" key="1">
    <source>
        <dbReference type="EMBL" id="CAG7734323.1"/>
    </source>
</evidence>
<proteinExistence type="predicted"/>
<evidence type="ECO:0000313" key="2">
    <source>
        <dbReference type="Proteomes" id="UP000708208"/>
    </source>
</evidence>
<dbReference type="AlphaFoldDB" id="A0A8J2KDR9"/>
<dbReference type="Proteomes" id="UP000708208">
    <property type="component" value="Unassembled WGS sequence"/>
</dbReference>
<keyword evidence="2" id="KW-1185">Reference proteome</keyword>
<feature type="non-terminal residue" evidence="1">
    <location>
        <position position="1"/>
    </location>
</feature>
<dbReference type="EMBL" id="CAJVCH010266889">
    <property type="protein sequence ID" value="CAG7734323.1"/>
    <property type="molecule type" value="Genomic_DNA"/>
</dbReference>
<accession>A0A8J2KDR9</accession>
<organism evidence="1 2">
    <name type="scientific">Allacma fusca</name>
    <dbReference type="NCBI Taxonomy" id="39272"/>
    <lineage>
        <taxon>Eukaryota</taxon>
        <taxon>Metazoa</taxon>
        <taxon>Ecdysozoa</taxon>
        <taxon>Arthropoda</taxon>
        <taxon>Hexapoda</taxon>
        <taxon>Collembola</taxon>
        <taxon>Symphypleona</taxon>
        <taxon>Sminthuridae</taxon>
        <taxon>Allacma</taxon>
    </lineage>
</organism>
<name>A0A8J2KDR9_9HEXA</name>
<gene>
    <name evidence="1" type="ORF">AFUS01_LOCUS22719</name>
</gene>